<dbReference type="Proteomes" id="UP001213979">
    <property type="component" value="Unassembled WGS sequence"/>
</dbReference>
<gene>
    <name evidence="1" type="ORF">PNH38_13345</name>
</gene>
<name>A0ABT5W7N4_9BACL</name>
<evidence type="ECO:0000313" key="2">
    <source>
        <dbReference type="Proteomes" id="UP001213979"/>
    </source>
</evidence>
<sequence length="60" mass="7213">MILYERRGKEHVVVDWAYKRKGIHDLNPEENAKHVSWSEQAYMEAHMQNMRNDHHDNGPI</sequence>
<evidence type="ECO:0000313" key="1">
    <source>
        <dbReference type="EMBL" id="MDE8564849.1"/>
    </source>
</evidence>
<dbReference type="EMBL" id="JAQOTG010000014">
    <property type="protein sequence ID" value="MDE8564849.1"/>
    <property type="molecule type" value="Genomic_DNA"/>
</dbReference>
<protein>
    <recommendedName>
        <fullName evidence="3">Transposase</fullName>
    </recommendedName>
</protein>
<proteinExistence type="predicted"/>
<evidence type="ECO:0008006" key="3">
    <source>
        <dbReference type="Google" id="ProtNLM"/>
    </source>
</evidence>
<keyword evidence="2" id="KW-1185">Reference proteome</keyword>
<reference evidence="1 2" key="1">
    <citation type="submission" date="2023-01" db="EMBL/GenBank/DDBJ databases">
        <title>Genome-based reclassification of Anoxybacillus geothermalis as a later heterotypic synonym of Anoxybacillus rupiensis.</title>
        <authorList>
            <person name="Inan Bektas K."/>
            <person name="Canakci S."/>
            <person name="Belduz A.A."/>
            <person name="Guler H.H."/>
        </authorList>
    </citation>
    <scope>NUCLEOTIDE SEQUENCE [LARGE SCALE GENOMIC DNA]</scope>
    <source>
        <strain evidence="1 2">DSM 17127</strain>
    </source>
</reference>
<accession>A0ABT5W7N4</accession>
<comment type="caution">
    <text evidence="1">The sequence shown here is derived from an EMBL/GenBank/DDBJ whole genome shotgun (WGS) entry which is preliminary data.</text>
</comment>
<organism evidence="1 2">
    <name type="scientific">Anoxybacteroides rupiense</name>
    <dbReference type="NCBI Taxonomy" id="311460"/>
    <lineage>
        <taxon>Bacteria</taxon>
        <taxon>Bacillati</taxon>
        <taxon>Bacillota</taxon>
        <taxon>Bacilli</taxon>
        <taxon>Bacillales</taxon>
        <taxon>Anoxybacillaceae</taxon>
        <taxon>Anoxybacteroides</taxon>
    </lineage>
</organism>